<evidence type="ECO:0000256" key="5">
    <source>
        <dbReference type="ARBA" id="ARBA00022984"/>
    </source>
</evidence>
<proteinExistence type="inferred from homology"/>
<dbReference type="HAMAP" id="MF_02078">
    <property type="entry name" value="MurJ_MviN"/>
    <property type="match status" value="1"/>
</dbReference>
<comment type="subcellular location">
    <subcellularLocation>
        <location evidence="1">Cell membrane</location>
        <topology evidence="1">Multi-pass membrane protein</topology>
    </subcellularLocation>
</comment>
<dbReference type="AlphaFoldDB" id="A0A381N0Q5"/>
<keyword evidence="2" id="KW-1003">Cell membrane</keyword>
<evidence type="ECO:0000256" key="2">
    <source>
        <dbReference type="ARBA" id="ARBA00022475"/>
    </source>
</evidence>
<feature type="transmembrane region" description="Helical" evidence="8">
    <location>
        <begin position="132"/>
        <end position="150"/>
    </location>
</feature>
<dbReference type="InterPro" id="IPR051050">
    <property type="entry name" value="Lipid_II_flippase_MurJ/MviN"/>
</dbReference>
<feature type="transmembrane region" description="Helical" evidence="8">
    <location>
        <begin position="309"/>
        <end position="326"/>
    </location>
</feature>
<dbReference type="PRINTS" id="PR01806">
    <property type="entry name" value="VIRFACTRMVIN"/>
</dbReference>
<name>A0A381N0Q5_9ZZZZ</name>
<keyword evidence="4" id="KW-0133">Cell shape</keyword>
<dbReference type="GO" id="GO:0005886">
    <property type="term" value="C:plasma membrane"/>
    <property type="evidence" value="ECO:0007669"/>
    <property type="project" value="UniProtKB-SubCell"/>
</dbReference>
<dbReference type="GO" id="GO:0008360">
    <property type="term" value="P:regulation of cell shape"/>
    <property type="evidence" value="ECO:0007669"/>
    <property type="project" value="UniProtKB-KW"/>
</dbReference>
<organism evidence="9">
    <name type="scientific">marine metagenome</name>
    <dbReference type="NCBI Taxonomy" id="408172"/>
    <lineage>
        <taxon>unclassified sequences</taxon>
        <taxon>metagenomes</taxon>
        <taxon>ecological metagenomes</taxon>
    </lineage>
</organism>
<evidence type="ECO:0000256" key="7">
    <source>
        <dbReference type="ARBA" id="ARBA00023136"/>
    </source>
</evidence>
<feature type="transmembrane region" description="Helical" evidence="8">
    <location>
        <begin position="269"/>
        <end position="289"/>
    </location>
</feature>
<feature type="transmembrane region" description="Helical" evidence="8">
    <location>
        <begin position="439"/>
        <end position="461"/>
    </location>
</feature>
<reference evidence="9" key="1">
    <citation type="submission" date="2018-05" db="EMBL/GenBank/DDBJ databases">
        <authorList>
            <person name="Lanie J.A."/>
            <person name="Ng W.-L."/>
            <person name="Kazmierczak K.M."/>
            <person name="Andrzejewski T.M."/>
            <person name="Davidsen T.M."/>
            <person name="Wayne K.J."/>
            <person name="Tettelin H."/>
            <person name="Glass J.I."/>
            <person name="Rusch D."/>
            <person name="Podicherti R."/>
            <person name="Tsui H.-C.T."/>
            <person name="Winkler M.E."/>
        </authorList>
    </citation>
    <scope>NUCLEOTIDE SEQUENCE</scope>
</reference>
<evidence type="ECO:0008006" key="10">
    <source>
        <dbReference type="Google" id="ProtNLM"/>
    </source>
</evidence>
<gene>
    <name evidence="9" type="ORF">METZ01_LOCUS949</name>
</gene>
<dbReference type="GO" id="GO:0009252">
    <property type="term" value="P:peptidoglycan biosynthetic process"/>
    <property type="evidence" value="ECO:0007669"/>
    <property type="project" value="UniProtKB-KW"/>
</dbReference>
<keyword evidence="6 8" id="KW-1133">Transmembrane helix</keyword>
<dbReference type="CDD" id="cd13123">
    <property type="entry name" value="MATE_MurJ_like"/>
    <property type="match status" value="1"/>
</dbReference>
<keyword evidence="5" id="KW-0573">Peptidoglycan synthesis</keyword>
<dbReference type="InterPro" id="IPR004268">
    <property type="entry name" value="MurJ"/>
</dbReference>
<evidence type="ECO:0000256" key="4">
    <source>
        <dbReference type="ARBA" id="ARBA00022960"/>
    </source>
</evidence>
<feature type="transmembrane region" description="Helical" evidence="8">
    <location>
        <begin position="476"/>
        <end position="500"/>
    </location>
</feature>
<keyword evidence="7 8" id="KW-0472">Membrane</keyword>
<dbReference type="PIRSF" id="PIRSF002869">
    <property type="entry name" value="MviN"/>
    <property type="match status" value="1"/>
</dbReference>
<dbReference type="GO" id="GO:0034204">
    <property type="term" value="P:lipid translocation"/>
    <property type="evidence" value="ECO:0007669"/>
    <property type="project" value="TreeGrafter"/>
</dbReference>
<dbReference type="PANTHER" id="PTHR47019">
    <property type="entry name" value="LIPID II FLIPPASE MURJ"/>
    <property type="match status" value="1"/>
</dbReference>
<keyword evidence="3 8" id="KW-0812">Transmembrane</keyword>
<sequence>MNLLSSTSVFGFYTLLSRVLGYLRDILIAVFLGTSIYADAFFVAFRLPNTFRRLFAEGTFNAAFIPSYAEEKLKREDIGKKFADDVFNLLLFFLIFLIVIVEIFTPFMVYLIAPGFYEDPEKFSLATEFTRITFPFLLFVSLSSLLSGVLNTNNKFAAAAAAPIVLNIILISSLLLSFYFNQNVAKNLSIGVTLAGILQFIILVIFTRKFYFPSIKFIFKFGENIKNFFRKLLPSIFSSGITQINILIGTIIASFQSGAVSYLYYADRVYQINLAIAGIAVGTVVLPSLSKSIKMNDQNSVSLIQNKSIELSLALSLPATFGLLIASKQIVNCLFGYGSFDGSDILYTSLALTYFAIGVPAFALVKVLSNFYFARDNTKLPFYISLVSMIVNITISISLFKKYGFVIIPIATSVSTWIAVLIYFTLLSRSKILNFENRTLLNFLKISFATMLMCFFLYFGLDYFEDKLSYAYNFKLIYLLIVVGLSAVIYLTITNLLGVLNFKSYQLK</sequence>
<feature type="transmembrane region" description="Helical" evidence="8">
    <location>
        <begin position="346"/>
        <end position="368"/>
    </location>
</feature>
<feature type="transmembrane region" description="Helical" evidence="8">
    <location>
        <begin position="89"/>
        <end position="112"/>
    </location>
</feature>
<dbReference type="NCBIfam" id="TIGR01695">
    <property type="entry name" value="murJ_mviN"/>
    <property type="match status" value="1"/>
</dbReference>
<dbReference type="PANTHER" id="PTHR47019:SF1">
    <property type="entry name" value="LIPID II FLIPPASE MURJ"/>
    <property type="match status" value="1"/>
</dbReference>
<feature type="transmembrane region" description="Helical" evidence="8">
    <location>
        <begin position="157"/>
        <end position="180"/>
    </location>
</feature>
<accession>A0A381N0Q5</accession>
<dbReference type="EMBL" id="UINC01000051">
    <property type="protein sequence ID" value="SUZ48095.1"/>
    <property type="molecule type" value="Genomic_DNA"/>
</dbReference>
<dbReference type="GO" id="GO:0015648">
    <property type="term" value="F:lipid-linked peptidoglycan transporter activity"/>
    <property type="evidence" value="ECO:0007669"/>
    <property type="project" value="TreeGrafter"/>
</dbReference>
<evidence type="ECO:0000256" key="3">
    <source>
        <dbReference type="ARBA" id="ARBA00022692"/>
    </source>
</evidence>
<evidence type="ECO:0000256" key="1">
    <source>
        <dbReference type="ARBA" id="ARBA00004651"/>
    </source>
</evidence>
<dbReference type="Pfam" id="PF03023">
    <property type="entry name" value="MurJ"/>
    <property type="match status" value="1"/>
</dbReference>
<evidence type="ECO:0000256" key="8">
    <source>
        <dbReference type="SAM" id="Phobius"/>
    </source>
</evidence>
<feature type="transmembrane region" description="Helical" evidence="8">
    <location>
        <begin position="192"/>
        <end position="211"/>
    </location>
</feature>
<protein>
    <recommendedName>
        <fullName evidence="10">Polysaccharide biosynthesis protein C-terminal domain-containing protein</fullName>
    </recommendedName>
</protein>
<evidence type="ECO:0000313" key="9">
    <source>
        <dbReference type="EMBL" id="SUZ48095.1"/>
    </source>
</evidence>
<feature type="transmembrane region" description="Helical" evidence="8">
    <location>
        <begin position="406"/>
        <end position="427"/>
    </location>
</feature>
<evidence type="ECO:0000256" key="6">
    <source>
        <dbReference type="ARBA" id="ARBA00022989"/>
    </source>
</evidence>
<feature type="transmembrane region" description="Helical" evidence="8">
    <location>
        <begin position="380"/>
        <end position="400"/>
    </location>
</feature>
<feature type="transmembrane region" description="Helical" evidence="8">
    <location>
        <begin position="26"/>
        <end position="45"/>
    </location>
</feature>
<feature type="transmembrane region" description="Helical" evidence="8">
    <location>
        <begin position="232"/>
        <end position="257"/>
    </location>
</feature>